<organism evidence="1 2">
    <name type="scientific">Bacillus safensis</name>
    <dbReference type="NCBI Taxonomy" id="561879"/>
    <lineage>
        <taxon>Bacteria</taxon>
        <taxon>Bacillati</taxon>
        <taxon>Bacillota</taxon>
        <taxon>Bacilli</taxon>
        <taxon>Bacillales</taxon>
        <taxon>Bacillaceae</taxon>
        <taxon>Bacillus</taxon>
    </lineage>
</organism>
<proteinExistence type="predicted"/>
<protein>
    <submittedName>
        <fullName evidence="1">Uncharacterized protein</fullName>
    </submittedName>
</protein>
<gene>
    <name evidence="1" type="ORF">BsIDN1_43990</name>
</gene>
<reference evidence="1 2" key="1">
    <citation type="submission" date="2019-12" db="EMBL/GenBank/DDBJ databases">
        <title>Full genome sequence of a Bacillus safensis strain isolated from commercially available natto in Indonesia.</title>
        <authorList>
            <person name="Yoshida M."/>
            <person name="Uomi M."/>
            <person name="Waturangi D."/>
            <person name="Ekaputri J.J."/>
            <person name="Setiamarga D.H.E."/>
        </authorList>
    </citation>
    <scope>NUCLEOTIDE SEQUENCE [LARGE SCALE GENOMIC DNA]</scope>
    <source>
        <strain evidence="1 2">IDN1</strain>
    </source>
</reference>
<accession>A0A5S9MCX4</accession>
<dbReference type="Proteomes" id="UP000464658">
    <property type="component" value="Chromosome"/>
</dbReference>
<name>A0A5S9MCX4_BACIA</name>
<evidence type="ECO:0000313" key="1">
    <source>
        <dbReference type="EMBL" id="BBP90781.1"/>
    </source>
</evidence>
<dbReference type="EMBL" id="AP021906">
    <property type="protein sequence ID" value="BBP90781.1"/>
    <property type="molecule type" value="Genomic_DNA"/>
</dbReference>
<sequence>MADKQAHETETELTFEQVRDKLTETGKKTGRFNIRRNCRAYV</sequence>
<dbReference type="AlphaFoldDB" id="A0A5S9MCX4"/>
<evidence type="ECO:0000313" key="2">
    <source>
        <dbReference type="Proteomes" id="UP000464658"/>
    </source>
</evidence>